<reference evidence="1" key="1">
    <citation type="submission" date="2018-02" db="EMBL/GenBank/DDBJ databases">
        <title>Rhizophora mucronata_Transcriptome.</title>
        <authorList>
            <person name="Meera S.P."/>
            <person name="Sreeshan A."/>
            <person name="Augustine A."/>
        </authorList>
    </citation>
    <scope>NUCLEOTIDE SEQUENCE</scope>
    <source>
        <tissue evidence="1">Leaf</tissue>
    </source>
</reference>
<dbReference type="AlphaFoldDB" id="A0A2P2QC50"/>
<proteinExistence type="predicted"/>
<organism evidence="1">
    <name type="scientific">Rhizophora mucronata</name>
    <name type="common">Asiatic mangrove</name>
    <dbReference type="NCBI Taxonomy" id="61149"/>
    <lineage>
        <taxon>Eukaryota</taxon>
        <taxon>Viridiplantae</taxon>
        <taxon>Streptophyta</taxon>
        <taxon>Embryophyta</taxon>
        <taxon>Tracheophyta</taxon>
        <taxon>Spermatophyta</taxon>
        <taxon>Magnoliopsida</taxon>
        <taxon>eudicotyledons</taxon>
        <taxon>Gunneridae</taxon>
        <taxon>Pentapetalae</taxon>
        <taxon>rosids</taxon>
        <taxon>fabids</taxon>
        <taxon>Malpighiales</taxon>
        <taxon>Rhizophoraceae</taxon>
        <taxon>Rhizophora</taxon>
    </lineage>
</organism>
<sequence length="26" mass="3210">MMFFTQRCFHLNLNFVSVWPRMGISF</sequence>
<evidence type="ECO:0000313" key="1">
    <source>
        <dbReference type="EMBL" id="MBX64562.1"/>
    </source>
</evidence>
<dbReference type="EMBL" id="GGEC01084078">
    <property type="protein sequence ID" value="MBX64562.1"/>
    <property type="molecule type" value="Transcribed_RNA"/>
</dbReference>
<accession>A0A2P2QC50</accession>
<protein>
    <submittedName>
        <fullName evidence="1">Uncharacterized protein</fullName>
    </submittedName>
</protein>
<name>A0A2P2QC50_RHIMU</name>